<accession>A0A0N8IBG0</accession>
<dbReference type="OrthoDB" id="7775137at2"/>
<dbReference type="AlphaFoldDB" id="A0A0N8IBG0"/>
<sequence>MATQTLKLNVKSGEKDGKNFWDRCGVLFVNTHDSGNITSINVKHSMFPDVEMVAFLAEFSAIGTNGCFLAWLRGHNCQNKEKMATFKDRGAASAKPPNGW</sequence>
<protein>
    <submittedName>
        <fullName evidence="1">Uncharacterized protein</fullName>
    </submittedName>
</protein>
<proteinExistence type="predicted"/>
<gene>
    <name evidence="1" type="ORF">AKJ29_02300</name>
</gene>
<comment type="caution">
    <text evidence="1">The sequence shown here is derived from an EMBL/GenBank/DDBJ whole genome shotgun (WGS) entry which is preliminary data.</text>
</comment>
<dbReference type="STRING" id="154981.AKJ29_02300"/>
<evidence type="ECO:0000313" key="1">
    <source>
        <dbReference type="EMBL" id="KPN63003.1"/>
    </source>
</evidence>
<organism evidence="1 2">
    <name type="scientific">Aliiroseovarius crassostreae</name>
    <dbReference type="NCBI Taxonomy" id="154981"/>
    <lineage>
        <taxon>Bacteria</taxon>
        <taxon>Pseudomonadati</taxon>
        <taxon>Pseudomonadota</taxon>
        <taxon>Alphaproteobacteria</taxon>
        <taxon>Rhodobacterales</taxon>
        <taxon>Paracoccaceae</taxon>
        <taxon>Aliiroseovarius</taxon>
    </lineage>
</organism>
<keyword evidence="2" id="KW-1185">Reference proteome</keyword>
<dbReference type="EMBL" id="LKBA01000007">
    <property type="protein sequence ID" value="KPN63003.1"/>
    <property type="molecule type" value="Genomic_DNA"/>
</dbReference>
<name>A0A0N8IBG0_9RHOB</name>
<reference evidence="1 2" key="1">
    <citation type="submission" date="2015-09" db="EMBL/GenBank/DDBJ databases">
        <title>Draft genome sequence of Aliiroseovarius crassostreae CV919-312TSm, the causative agent of Roseovarius Oyster Disease (formerly Juvenile Oyster Disease).</title>
        <authorList>
            <person name="Kessner L."/>
            <person name="Spinard E."/>
            <person name="Nelson D."/>
        </authorList>
    </citation>
    <scope>NUCLEOTIDE SEQUENCE [LARGE SCALE GENOMIC DNA]</scope>
    <source>
        <strain evidence="1 2">CV919-312</strain>
    </source>
</reference>
<evidence type="ECO:0000313" key="2">
    <source>
        <dbReference type="Proteomes" id="UP000050471"/>
    </source>
</evidence>
<dbReference type="RefSeq" id="WP_055190587.1">
    <property type="nucleotide sequence ID" value="NZ_FPBS01000010.1"/>
</dbReference>
<dbReference type="Proteomes" id="UP000050471">
    <property type="component" value="Unassembled WGS sequence"/>
</dbReference>